<evidence type="ECO:0000256" key="1">
    <source>
        <dbReference type="ARBA" id="ARBA00004141"/>
    </source>
</evidence>
<protein>
    <recommendedName>
        <fullName evidence="8">Derlin</fullName>
    </recommendedName>
</protein>
<evidence type="ECO:0008006" key="8">
    <source>
        <dbReference type="Google" id="ProtNLM"/>
    </source>
</evidence>
<dbReference type="AlphaFoldDB" id="A0ABD3RM15"/>
<proteinExistence type="predicted"/>
<gene>
    <name evidence="6" type="ORF">ACHAXA_006688</name>
</gene>
<keyword evidence="3" id="KW-1133">Transmembrane helix</keyword>
<dbReference type="Proteomes" id="UP001530377">
    <property type="component" value="Unassembled WGS sequence"/>
</dbReference>
<feature type="region of interest" description="Disordered" evidence="5">
    <location>
        <begin position="109"/>
        <end position="165"/>
    </location>
</feature>
<feature type="compositionally biased region" description="Pro residues" evidence="5">
    <location>
        <begin position="119"/>
        <end position="138"/>
    </location>
</feature>
<dbReference type="EMBL" id="JALLPB020000247">
    <property type="protein sequence ID" value="KAL3811616.1"/>
    <property type="molecule type" value="Genomic_DNA"/>
</dbReference>
<organism evidence="6 7">
    <name type="scientific">Cyclostephanos tholiformis</name>
    <dbReference type="NCBI Taxonomy" id="382380"/>
    <lineage>
        <taxon>Eukaryota</taxon>
        <taxon>Sar</taxon>
        <taxon>Stramenopiles</taxon>
        <taxon>Ochrophyta</taxon>
        <taxon>Bacillariophyta</taxon>
        <taxon>Coscinodiscophyceae</taxon>
        <taxon>Thalassiosirophycidae</taxon>
        <taxon>Stephanodiscales</taxon>
        <taxon>Stephanodiscaceae</taxon>
        <taxon>Cyclostephanos</taxon>
    </lineage>
</organism>
<evidence type="ECO:0000256" key="5">
    <source>
        <dbReference type="SAM" id="MobiDB-lite"/>
    </source>
</evidence>
<keyword evidence="4" id="KW-0472">Membrane</keyword>
<dbReference type="GO" id="GO:0016020">
    <property type="term" value="C:membrane"/>
    <property type="evidence" value="ECO:0007669"/>
    <property type="project" value="UniProtKB-SubCell"/>
</dbReference>
<evidence type="ECO:0000256" key="2">
    <source>
        <dbReference type="ARBA" id="ARBA00022692"/>
    </source>
</evidence>
<comment type="subcellular location">
    <subcellularLocation>
        <location evidence="1">Membrane</location>
        <topology evidence="1">Multi-pass membrane protein</topology>
    </subcellularLocation>
</comment>
<comment type="caution">
    <text evidence="6">The sequence shown here is derived from an EMBL/GenBank/DDBJ whole genome shotgun (WGS) entry which is preliminary data.</text>
</comment>
<evidence type="ECO:0000313" key="7">
    <source>
        <dbReference type="Proteomes" id="UP001530377"/>
    </source>
</evidence>
<reference evidence="6 7" key="1">
    <citation type="submission" date="2024-10" db="EMBL/GenBank/DDBJ databases">
        <title>Updated reference genomes for cyclostephanoid diatoms.</title>
        <authorList>
            <person name="Roberts W.R."/>
            <person name="Alverson A.J."/>
        </authorList>
    </citation>
    <scope>NUCLEOTIDE SEQUENCE [LARGE SCALE GENOMIC DNA]</scope>
    <source>
        <strain evidence="6 7">AJA228-03</strain>
    </source>
</reference>
<dbReference type="PANTHER" id="PTHR11009">
    <property type="entry name" value="DER1-LIKE PROTEIN, DERLIN"/>
    <property type="match status" value="1"/>
</dbReference>
<evidence type="ECO:0000313" key="6">
    <source>
        <dbReference type="EMBL" id="KAL3811616.1"/>
    </source>
</evidence>
<evidence type="ECO:0000256" key="3">
    <source>
        <dbReference type="ARBA" id="ARBA00022989"/>
    </source>
</evidence>
<keyword evidence="7" id="KW-1185">Reference proteome</keyword>
<evidence type="ECO:0000256" key="4">
    <source>
        <dbReference type="ARBA" id="ARBA00023136"/>
    </source>
</evidence>
<feature type="compositionally biased region" description="Acidic residues" evidence="5">
    <location>
        <begin position="147"/>
        <end position="157"/>
    </location>
</feature>
<name>A0ABD3RM15_9STRA</name>
<keyword evidence="2" id="KW-0812">Transmembrane</keyword>
<accession>A0ABD3RM15</accession>
<sequence length="296" mass="31936">MDNPFGGIGGEGGGVGVGPAQFLRDLPPVSRILLASTLVCTALVNLDVLKCEDLDFRGWEDVFVGRDGSGRVEAWRLLTCFLYAGKFGWNVLIGLHLMNQISTRYETMGPICTRRRTRAPPPPPPPPRLRRPPPPPPVGEGHGPTPVEEEDGEEEEELPHHSPYHSRGDASDYAFALLLGMVGILLTQTLLMPKLPTAISNDGGRHTFFHRHLAFYVVYVWSKQHSDHTGCSSVSGGTRTLLHTPNALVDACEWLGGRRVGPLPPGGGGEVDDYITMGNGRGERPALADVDGVIGG</sequence>